<evidence type="ECO:0000313" key="2">
    <source>
        <dbReference type="EMBL" id="MDM0043542.1"/>
    </source>
</evidence>
<dbReference type="EMBL" id="JASZYV010000001">
    <property type="protein sequence ID" value="MDM0043542.1"/>
    <property type="molecule type" value="Genomic_DNA"/>
</dbReference>
<feature type="transmembrane region" description="Helical" evidence="1">
    <location>
        <begin position="371"/>
        <end position="392"/>
    </location>
</feature>
<evidence type="ECO:0000256" key="1">
    <source>
        <dbReference type="SAM" id="Phobius"/>
    </source>
</evidence>
<evidence type="ECO:0008006" key="4">
    <source>
        <dbReference type="Google" id="ProtNLM"/>
    </source>
</evidence>
<feature type="transmembrane region" description="Helical" evidence="1">
    <location>
        <begin position="183"/>
        <end position="214"/>
    </location>
</feature>
<feature type="transmembrane region" description="Helical" evidence="1">
    <location>
        <begin position="399"/>
        <end position="417"/>
    </location>
</feature>
<feature type="transmembrane region" description="Helical" evidence="1">
    <location>
        <begin position="226"/>
        <end position="242"/>
    </location>
</feature>
<feature type="transmembrane region" description="Helical" evidence="1">
    <location>
        <begin position="423"/>
        <end position="444"/>
    </location>
</feature>
<feature type="transmembrane region" description="Helical" evidence="1">
    <location>
        <begin position="145"/>
        <end position="163"/>
    </location>
</feature>
<dbReference type="Proteomes" id="UP001174908">
    <property type="component" value="Unassembled WGS sequence"/>
</dbReference>
<feature type="transmembrane region" description="Helical" evidence="1">
    <location>
        <begin position="55"/>
        <end position="75"/>
    </location>
</feature>
<keyword evidence="1" id="KW-1133">Transmembrane helix</keyword>
<keyword evidence="3" id="KW-1185">Reference proteome</keyword>
<comment type="caution">
    <text evidence="2">The sequence shown here is derived from an EMBL/GenBank/DDBJ whole genome shotgun (WGS) entry which is preliminary data.</text>
</comment>
<feature type="transmembrane region" description="Helical" evidence="1">
    <location>
        <begin position="87"/>
        <end position="105"/>
    </location>
</feature>
<evidence type="ECO:0000313" key="3">
    <source>
        <dbReference type="Proteomes" id="UP001174908"/>
    </source>
</evidence>
<gene>
    <name evidence="2" type="ORF">QTH91_03530</name>
</gene>
<proteinExistence type="predicted"/>
<protein>
    <recommendedName>
        <fullName evidence="4">O-antigen ligase domain-containing protein</fullName>
    </recommendedName>
</protein>
<sequence length="449" mass="49072">MISSQFPGHAARTAMHVNPATRTRVSTSGRLFMAVMLIVIYEGAIRKWVADSSTLPLILLRDGLAAYAVLRAFWLGHFRRERLATQVAVMWSFCVIGWGLLQLMLGESTFPIYLIGLRFWLLYLWFAIAAVAGMNERDYIVSLRVLLYSLVLMAPLAVIQQQSPLDSPFNKTLDDDPSNVFTVVAGVARATATFSFTAGFTTFLALCAPFALGVLEARKRKPSHQLMALVIFGSLIICVLVSGARSAFVFIGGLLCIYLAGNLIFSPVKRKGWAIFAAVLTICVVLALGFVFQDALMDTQERFKVASEHEDFMGRVLTILLGEGGTVDRVTWLGAGIGIGSNLAQYVRSGSTAYFVFGETEAGRTLIEAGLLGGVFVLLKLGVAVTGLLASLRRARQTRAIYPVVVWITLVLAMQTWQTTGQLSANGLFALMFALGMLSLRYPVVRLFN</sequence>
<keyword evidence="1" id="KW-0472">Membrane</keyword>
<keyword evidence="1" id="KW-0812">Transmembrane</keyword>
<reference evidence="2" key="1">
    <citation type="submission" date="2023-06" db="EMBL/GenBank/DDBJ databases">
        <authorList>
            <person name="Jiang Y."/>
            <person name="Liu Q."/>
        </authorList>
    </citation>
    <scope>NUCLEOTIDE SEQUENCE</scope>
    <source>
        <strain evidence="2">CGMCC 1.12089</strain>
    </source>
</reference>
<name>A0ABT7N6I5_9BURK</name>
<accession>A0ABT7N6I5</accession>
<organism evidence="2 3">
    <name type="scientific">Variovorax dokdonensis</name>
    <dbReference type="NCBI Taxonomy" id="344883"/>
    <lineage>
        <taxon>Bacteria</taxon>
        <taxon>Pseudomonadati</taxon>
        <taxon>Pseudomonadota</taxon>
        <taxon>Betaproteobacteria</taxon>
        <taxon>Burkholderiales</taxon>
        <taxon>Comamonadaceae</taxon>
        <taxon>Variovorax</taxon>
    </lineage>
</organism>
<feature type="transmembrane region" description="Helical" evidence="1">
    <location>
        <begin position="272"/>
        <end position="292"/>
    </location>
</feature>
<dbReference type="RefSeq" id="WP_286658641.1">
    <property type="nucleotide sequence ID" value="NZ_JASZYV010000001.1"/>
</dbReference>
<feature type="transmembrane region" description="Helical" evidence="1">
    <location>
        <begin position="111"/>
        <end position="133"/>
    </location>
</feature>
<feature type="transmembrane region" description="Helical" evidence="1">
    <location>
        <begin position="248"/>
        <end position="265"/>
    </location>
</feature>
<feature type="transmembrane region" description="Helical" evidence="1">
    <location>
        <begin position="31"/>
        <end position="49"/>
    </location>
</feature>